<feature type="transmembrane region" description="Helical" evidence="8">
    <location>
        <begin position="92"/>
        <end position="113"/>
    </location>
</feature>
<dbReference type="SUPFAM" id="SSF81345">
    <property type="entry name" value="ABC transporter involved in vitamin B12 uptake, BtuC"/>
    <property type="match status" value="1"/>
</dbReference>
<comment type="subcellular location">
    <subcellularLocation>
        <location evidence="1">Cell membrane</location>
        <topology evidence="1">Multi-pass membrane protein</topology>
    </subcellularLocation>
</comment>
<dbReference type="InterPro" id="IPR037294">
    <property type="entry name" value="ABC_BtuC-like"/>
</dbReference>
<evidence type="ECO:0000256" key="2">
    <source>
        <dbReference type="ARBA" id="ARBA00007935"/>
    </source>
</evidence>
<evidence type="ECO:0000256" key="8">
    <source>
        <dbReference type="SAM" id="Phobius"/>
    </source>
</evidence>
<gene>
    <name evidence="10" type="ORF">ATO7_11133</name>
</gene>
<dbReference type="EMBL" id="AQQV01000003">
    <property type="protein sequence ID" value="ORE85842.1"/>
    <property type="molecule type" value="Genomic_DNA"/>
</dbReference>
<dbReference type="InterPro" id="IPR000522">
    <property type="entry name" value="ABC_transptr_permease_BtuC"/>
</dbReference>
<dbReference type="GO" id="GO:0005886">
    <property type="term" value="C:plasma membrane"/>
    <property type="evidence" value="ECO:0007669"/>
    <property type="project" value="UniProtKB-SubCell"/>
</dbReference>
<keyword evidence="7 8" id="KW-0472">Membrane</keyword>
<organism evidence="10 11">
    <name type="scientific">Oceanococcus atlanticus</name>
    <dbReference type="NCBI Taxonomy" id="1317117"/>
    <lineage>
        <taxon>Bacteria</taxon>
        <taxon>Pseudomonadati</taxon>
        <taxon>Pseudomonadota</taxon>
        <taxon>Gammaproteobacteria</taxon>
        <taxon>Chromatiales</taxon>
        <taxon>Oceanococcaceae</taxon>
        <taxon>Oceanococcus</taxon>
    </lineage>
</organism>
<evidence type="ECO:0000313" key="11">
    <source>
        <dbReference type="Proteomes" id="UP000192342"/>
    </source>
</evidence>
<feature type="transmembrane region" description="Helical" evidence="8">
    <location>
        <begin position="316"/>
        <end position="333"/>
    </location>
</feature>
<comment type="caution">
    <text evidence="10">The sequence shown here is derived from an EMBL/GenBank/DDBJ whole genome shotgun (WGS) entry which is preliminary data.</text>
</comment>
<dbReference type="FunFam" id="1.10.3470.10:FF:000001">
    <property type="entry name" value="Vitamin B12 ABC transporter permease BtuC"/>
    <property type="match status" value="1"/>
</dbReference>
<dbReference type="RefSeq" id="WP_083561885.1">
    <property type="nucleotide sequence ID" value="NZ_AQQV01000003.1"/>
</dbReference>
<dbReference type="CDD" id="cd06550">
    <property type="entry name" value="TM_ABC_iron-siderophores_like"/>
    <property type="match status" value="1"/>
</dbReference>
<keyword evidence="4" id="KW-1003">Cell membrane</keyword>
<keyword evidence="6 8" id="KW-1133">Transmembrane helix</keyword>
<keyword evidence="9" id="KW-0732">Signal</keyword>
<evidence type="ECO:0000256" key="3">
    <source>
        <dbReference type="ARBA" id="ARBA00022448"/>
    </source>
</evidence>
<feature type="transmembrane region" description="Helical" evidence="8">
    <location>
        <begin position="62"/>
        <end position="83"/>
    </location>
</feature>
<dbReference type="OrthoDB" id="9055647at2"/>
<keyword evidence="11" id="KW-1185">Reference proteome</keyword>
<dbReference type="PANTHER" id="PTHR30472">
    <property type="entry name" value="FERRIC ENTEROBACTIN TRANSPORT SYSTEM PERMEASE PROTEIN"/>
    <property type="match status" value="1"/>
</dbReference>
<evidence type="ECO:0000256" key="1">
    <source>
        <dbReference type="ARBA" id="ARBA00004651"/>
    </source>
</evidence>
<dbReference type="Gene3D" id="1.10.3470.10">
    <property type="entry name" value="ABC transporter involved in vitamin B12 uptake, BtuC"/>
    <property type="match status" value="1"/>
</dbReference>
<keyword evidence="3" id="KW-0813">Transport</keyword>
<reference evidence="10 11" key="1">
    <citation type="submission" date="2013-04" db="EMBL/GenBank/DDBJ databases">
        <title>Oceanococcus atlanticus 22II-S10r2 Genome Sequencing.</title>
        <authorList>
            <person name="Lai Q."/>
            <person name="Li G."/>
            <person name="Shao Z."/>
        </authorList>
    </citation>
    <scope>NUCLEOTIDE SEQUENCE [LARGE SCALE GENOMIC DNA]</scope>
    <source>
        <strain evidence="10 11">22II-S10r2</strain>
    </source>
</reference>
<dbReference type="STRING" id="1317117.ATO7_11133"/>
<comment type="similarity">
    <text evidence="2">Belongs to the binding-protein-dependent transport system permease family. FecCD subfamily.</text>
</comment>
<evidence type="ECO:0000256" key="5">
    <source>
        <dbReference type="ARBA" id="ARBA00022692"/>
    </source>
</evidence>
<feature type="chain" id="PRO_5012801834" evidence="9">
    <location>
        <begin position="20"/>
        <end position="340"/>
    </location>
</feature>
<evidence type="ECO:0000313" key="10">
    <source>
        <dbReference type="EMBL" id="ORE85842.1"/>
    </source>
</evidence>
<evidence type="ECO:0000256" key="9">
    <source>
        <dbReference type="SAM" id="SignalP"/>
    </source>
</evidence>
<dbReference type="GO" id="GO:0033214">
    <property type="term" value="P:siderophore-iron import into cell"/>
    <property type="evidence" value="ECO:0007669"/>
    <property type="project" value="TreeGrafter"/>
</dbReference>
<evidence type="ECO:0000256" key="7">
    <source>
        <dbReference type="ARBA" id="ARBA00023136"/>
    </source>
</evidence>
<feature type="transmembrane region" description="Helical" evidence="8">
    <location>
        <begin position="156"/>
        <end position="177"/>
    </location>
</feature>
<dbReference type="Pfam" id="PF01032">
    <property type="entry name" value="FecCD"/>
    <property type="match status" value="1"/>
</dbReference>
<feature type="transmembrane region" description="Helical" evidence="8">
    <location>
        <begin position="246"/>
        <end position="271"/>
    </location>
</feature>
<name>A0A1Y1SB36_9GAMM</name>
<feature type="transmembrane region" description="Helical" evidence="8">
    <location>
        <begin position="197"/>
        <end position="217"/>
    </location>
</feature>
<keyword evidence="5 8" id="KW-0812">Transmembrane</keyword>
<dbReference type="AlphaFoldDB" id="A0A1Y1SB36"/>
<feature type="signal peptide" evidence="9">
    <location>
        <begin position="1"/>
        <end position="19"/>
    </location>
</feature>
<feature type="transmembrane region" description="Helical" evidence="8">
    <location>
        <begin position="119"/>
        <end position="144"/>
    </location>
</feature>
<dbReference type="Proteomes" id="UP000192342">
    <property type="component" value="Unassembled WGS sequence"/>
</dbReference>
<accession>A0A1Y1SB36</accession>
<dbReference type="GO" id="GO:0022857">
    <property type="term" value="F:transmembrane transporter activity"/>
    <property type="evidence" value="ECO:0007669"/>
    <property type="project" value="InterPro"/>
</dbReference>
<evidence type="ECO:0000256" key="4">
    <source>
        <dbReference type="ARBA" id="ARBA00022475"/>
    </source>
</evidence>
<feature type="transmembrane region" description="Helical" evidence="8">
    <location>
        <begin position="291"/>
        <end position="309"/>
    </location>
</feature>
<proteinExistence type="inferred from homology"/>
<dbReference type="PANTHER" id="PTHR30472:SF25">
    <property type="entry name" value="ABC TRANSPORTER PERMEASE PROTEIN MJ0876-RELATED"/>
    <property type="match status" value="1"/>
</dbReference>
<evidence type="ECO:0000256" key="6">
    <source>
        <dbReference type="ARBA" id="ARBA00022989"/>
    </source>
</evidence>
<protein>
    <submittedName>
        <fullName evidence="10">Hemin ABC transporter permease</fullName>
    </submittedName>
</protein>
<sequence length="340" mass="34589">MRRSAPLALGVLALASALAAIASLLTGPAGISPGDVLAALAGRATSGPDPVVVLWELRAPRTALTFVVGAVLALSGAVMQGLFRNPLADPSIIGVTSGASLGASLAIVFGASAGAYAQWLGLSVVAAGAFAGGLAASALVYMLATRSTGTSVMTMLLAGIAITALAGAINSTLDYFVDDDMLRRMSLWQMGGLDGANWARVGFAAVLLLPLMLVLPLHAQTLNAFLLGESEARHLGVAVEQVKRRLVILVALSVAASVALAGVIAFVGLVVPHMLRLWVGPDHRRLLPATLLGGGVLLLVADTLARVLVSPAEMPTGIVTALLGAPVFVWMLRNAPGVPR</sequence>